<dbReference type="Proteomes" id="UP000027161">
    <property type="component" value="Unassembled WGS sequence"/>
</dbReference>
<keyword evidence="3" id="KW-1185">Reference proteome</keyword>
<evidence type="ECO:0000313" key="2">
    <source>
        <dbReference type="EMBL" id="KDO03396.1"/>
    </source>
</evidence>
<evidence type="ECO:0000313" key="1">
    <source>
        <dbReference type="EMBL" id="KDO02767.1"/>
    </source>
</evidence>
<dbReference type="EMBL" id="JFKF01000035">
    <property type="protein sequence ID" value="KDO03396.1"/>
    <property type="molecule type" value="Genomic_DNA"/>
</dbReference>
<dbReference type="RefSeq" id="WP_008580480.1">
    <property type="nucleotide sequence ID" value="NZ_CP113531.1"/>
</dbReference>
<name>A0A8E1BZU7_9RICK</name>
<evidence type="ECO:0000313" key="3">
    <source>
        <dbReference type="Proteomes" id="UP000027161"/>
    </source>
</evidence>
<reference evidence="1 3" key="1">
    <citation type="submission" date="2014-02" db="EMBL/GenBank/DDBJ databases">
        <title>Draft genome sequence of Rickettsia buchneri sp. nov. ISO7T.</title>
        <authorList>
            <person name="Felsheim R.F."/>
            <person name="Kurtti T.J."/>
            <person name="Munderloh U.G."/>
        </authorList>
    </citation>
    <scope>NUCLEOTIDE SEQUENCE [LARGE SCALE GENOMIC DNA]</scope>
    <source>
        <strain evidence="1 3">ISO7</strain>
    </source>
</reference>
<dbReference type="EMBL" id="JFKF01000114">
    <property type="protein sequence ID" value="KDO02767.1"/>
    <property type="molecule type" value="Genomic_DNA"/>
</dbReference>
<gene>
    <name evidence="2" type="ORF">REISMN_01810</name>
    <name evidence="1" type="ORF">REISMN_05370</name>
</gene>
<accession>A0A8E1BZU7</accession>
<organism evidence="1 3">
    <name type="scientific">Rickettsia tamurae subsp. buchneri</name>
    <dbReference type="NCBI Taxonomy" id="1462938"/>
    <lineage>
        <taxon>Bacteria</taxon>
        <taxon>Pseudomonadati</taxon>
        <taxon>Pseudomonadota</taxon>
        <taxon>Alphaproteobacteria</taxon>
        <taxon>Rickettsiales</taxon>
        <taxon>Rickettsiaceae</taxon>
        <taxon>Rickettsieae</taxon>
        <taxon>Rickettsia</taxon>
        <taxon>spotted fever group</taxon>
    </lineage>
</organism>
<protein>
    <submittedName>
        <fullName evidence="1">Uncharacterized protein</fullName>
    </submittedName>
</protein>
<comment type="caution">
    <text evidence="1">The sequence shown here is derived from an EMBL/GenBank/DDBJ whole genome shotgun (WGS) entry which is preliminary data.</text>
</comment>
<dbReference type="AlphaFoldDB" id="A0A8E1BZU7"/>
<proteinExistence type="predicted"/>
<sequence length="66" mass="7508">MDQDIITTDTTEYKEFLEQLKKIIAASGYKSVKPFNKRSGKFTELSKLGNCRNTAPTIKKNKLPDI</sequence>